<evidence type="ECO:0000313" key="3">
    <source>
        <dbReference type="Proteomes" id="UP000290909"/>
    </source>
</evidence>
<keyword evidence="3" id="KW-1185">Reference proteome</keyword>
<evidence type="ECO:0000256" key="1">
    <source>
        <dbReference type="SAM" id="Phobius"/>
    </source>
</evidence>
<dbReference type="AlphaFoldDB" id="A0A449BLL0"/>
<gene>
    <name evidence="2" type="ORF">NCTC10172_01401</name>
</gene>
<dbReference type="KEGG" id="ahk:NCTC10172_01401"/>
<keyword evidence="1" id="KW-1133">Transmembrane helix</keyword>
<dbReference type="Proteomes" id="UP000290909">
    <property type="component" value="Chromosome"/>
</dbReference>
<name>A0A449BLL0_9MOLU</name>
<accession>A0A449BLL0</accession>
<keyword evidence="1" id="KW-0472">Membrane</keyword>
<organism evidence="2 3">
    <name type="scientific">Acholeplasma hippikon</name>
    <dbReference type="NCBI Taxonomy" id="264636"/>
    <lineage>
        <taxon>Bacteria</taxon>
        <taxon>Bacillati</taxon>
        <taxon>Mycoplasmatota</taxon>
        <taxon>Mollicutes</taxon>
        <taxon>Acholeplasmatales</taxon>
        <taxon>Acholeplasmataceae</taxon>
        <taxon>Acholeplasma</taxon>
    </lineage>
</organism>
<proteinExistence type="predicted"/>
<feature type="transmembrane region" description="Helical" evidence="1">
    <location>
        <begin position="5"/>
        <end position="27"/>
    </location>
</feature>
<keyword evidence="1" id="KW-0812">Transmembrane</keyword>
<sequence length="306" mass="34521">MIKKLYISIIAFSLAIIATTTATYAWLSMATSNAVQGLGLNTHNGDQLEISVDGVNYYTSLPSEEVLGLIQNLVFTDITSMDGKKFSYGVRNDKFEAIKNKDYISIDFFFRTVSPYYHEVFLTNNISNEVTYNEGRVGTYIVSKGRTWISNVGFQYGPDEYIDGSVTKTYYVSDAMRVSFVEHSDNGKVKIFDLSGNEERGYGKPYGAVAYYEALKGTLQLPSEVPDTIYKLSDFDKENPYALDNRSHILTLKYDGHHADSGLRLYEGKVTMNIWVEGWDADLFDAVFGDQVKMQFQFKSVIGIKN</sequence>
<evidence type="ECO:0000313" key="2">
    <source>
        <dbReference type="EMBL" id="VEU83325.1"/>
    </source>
</evidence>
<dbReference type="STRING" id="1408416.GCA_000702765_00564"/>
<dbReference type="EMBL" id="LR215050">
    <property type="protein sequence ID" value="VEU83325.1"/>
    <property type="molecule type" value="Genomic_DNA"/>
</dbReference>
<reference evidence="2 3" key="1">
    <citation type="submission" date="2019-01" db="EMBL/GenBank/DDBJ databases">
        <authorList>
            <consortium name="Pathogen Informatics"/>
        </authorList>
    </citation>
    <scope>NUCLEOTIDE SEQUENCE [LARGE SCALE GENOMIC DNA]</scope>
    <source>
        <strain evidence="2 3">NCTC10172</strain>
    </source>
</reference>
<protein>
    <submittedName>
        <fullName evidence="2">Uncharacterized protein</fullName>
    </submittedName>
</protein>
<dbReference type="RefSeq" id="WP_035368801.1">
    <property type="nucleotide sequence ID" value="NZ_LR215050.1"/>
</dbReference>